<dbReference type="AlphaFoldDB" id="A0A9X3EQH4"/>
<dbReference type="Pfam" id="PF01370">
    <property type="entry name" value="Epimerase"/>
    <property type="match status" value="1"/>
</dbReference>
<evidence type="ECO:0000256" key="1">
    <source>
        <dbReference type="ARBA" id="ARBA00007637"/>
    </source>
</evidence>
<dbReference type="Proteomes" id="UP001150924">
    <property type="component" value="Unassembled WGS sequence"/>
</dbReference>
<sequence length="303" mass="32284">MESTILITGSAGLVGTALAARLRSRDFGVRTFDLRDPRPAGRGDVRDLEAVRRAVSGCSGIVHLAAVSRVVWGERDPELCRATNLGGTRRLLEAALAAPARPWLIFASSREVYGQPASLPVEEDAPLAPINVYGHTKAAGEHMVAEARGLGLRAAVVRLSNVYGSLADHHDRVIPAFVRAAVRGHGLRVDGADHTFDFTHVDDTARGIAALAELLARGESPPPPIHLLTGRPTTLGEAAVLAVELAGTGAPIVTAPPRQFDVARFYGDPARARRWLGWEPRVTLREGLARFIAAVRAEEAVAP</sequence>
<organism evidence="3 4">
    <name type="scientific">Nannocystis pusilla</name>
    <dbReference type="NCBI Taxonomy" id="889268"/>
    <lineage>
        <taxon>Bacteria</taxon>
        <taxon>Pseudomonadati</taxon>
        <taxon>Myxococcota</taxon>
        <taxon>Polyangia</taxon>
        <taxon>Nannocystales</taxon>
        <taxon>Nannocystaceae</taxon>
        <taxon>Nannocystis</taxon>
    </lineage>
</organism>
<dbReference type="SUPFAM" id="SSF51735">
    <property type="entry name" value="NAD(P)-binding Rossmann-fold domains"/>
    <property type="match status" value="1"/>
</dbReference>
<dbReference type="InterPro" id="IPR036291">
    <property type="entry name" value="NAD(P)-bd_dom_sf"/>
</dbReference>
<dbReference type="EMBL" id="JAPNKE010000002">
    <property type="protein sequence ID" value="MCY1008417.1"/>
    <property type="molecule type" value="Genomic_DNA"/>
</dbReference>
<feature type="domain" description="NAD-dependent epimerase/dehydratase" evidence="2">
    <location>
        <begin position="5"/>
        <end position="220"/>
    </location>
</feature>
<dbReference type="Gene3D" id="3.40.50.720">
    <property type="entry name" value="NAD(P)-binding Rossmann-like Domain"/>
    <property type="match status" value="1"/>
</dbReference>
<comment type="similarity">
    <text evidence="1">Belongs to the NAD(P)-dependent epimerase/dehydratase family.</text>
</comment>
<proteinExistence type="inferred from homology"/>
<reference evidence="3" key="1">
    <citation type="submission" date="2022-11" db="EMBL/GenBank/DDBJ databases">
        <title>Minimal conservation of predation-associated metabolite biosynthetic gene clusters underscores biosynthetic potential of Myxococcota including descriptions for ten novel species: Archangium lansinium sp. nov., Myxococcus landrumus sp. nov., Nannocystis bai.</title>
        <authorList>
            <person name="Ahearne A."/>
            <person name="Stevens C."/>
            <person name="Phillips K."/>
        </authorList>
    </citation>
    <scope>NUCLEOTIDE SEQUENCE</scope>
    <source>
        <strain evidence="3">Na p29</strain>
    </source>
</reference>
<evidence type="ECO:0000313" key="4">
    <source>
        <dbReference type="Proteomes" id="UP001150924"/>
    </source>
</evidence>
<dbReference type="RefSeq" id="WP_267771050.1">
    <property type="nucleotide sequence ID" value="NZ_JAPNKE010000002.1"/>
</dbReference>
<dbReference type="PANTHER" id="PTHR43000">
    <property type="entry name" value="DTDP-D-GLUCOSE 4,6-DEHYDRATASE-RELATED"/>
    <property type="match status" value="1"/>
</dbReference>
<accession>A0A9X3EQH4</accession>
<name>A0A9X3EQH4_9BACT</name>
<protein>
    <submittedName>
        <fullName evidence="3">NAD-dependent epimerase/dehydratase family protein</fullName>
    </submittedName>
</protein>
<evidence type="ECO:0000259" key="2">
    <source>
        <dbReference type="Pfam" id="PF01370"/>
    </source>
</evidence>
<comment type="caution">
    <text evidence="3">The sequence shown here is derived from an EMBL/GenBank/DDBJ whole genome shotgun (WGS) entry which is preliminary data.</text>
</comment>
<dbReference type="InterPro" id="IPR001509">
    <property type="entry name" value="Epimerase_deHydtase"/>
</dbReference>
<keyword evidence="4" id="KW-1185">Reference proteome</keyword>
<evidence type="ECO:0000313" key="3">
    <source>
        <dbReference type="EMBL" id="MCY1008417.1"/>
    </source>
</evidence>
<gene>
    <name evidence="3" type="ORF">OV079_23235</name>
</gene>